<dbReference type="AlphaFoldDB" id="A0A255EPA5"/>
<keyword evidence="2" id="KW-1185">Reference proteome</keyword>
<comment type="caution">
    <text evidence="1">The sequence shown here is derived from an EMBL/GenBank/DDBJ whole genome shotgun (WGS) entry which is preliminary data.</text>
</comment>
<evidence type="ECO:0000313" key="2">
    <source>
        <dbReference type="Proteomes" id="UP000216300"/>
    </source>
</evidence>
<dbReference type="EMBL" id="NMVJ01000006">
    <property type="protein sequence ID" value="OYN91302.1"/>
    <property type="molecule type" value="Genomic_DNA"/>
</dbReference>
<proteinExistence type="predicted"/>
<dbReference type="Proteomes" id="UP000216300">
    <property type="component" value="Unassembled WGS sequence"/>
</dbReference>
<protein>
    <submittedName>
        <fullName evidence="1">Uncharacterized protein</fullName>
    </submittedName>
</protein>
<organism evidence="1 2">
    <name type="scientific">Parenemella sanctibonifatiensis</name>
    <dbReference type="NCBI Taxonomy" id="2016505"/>
    <lineage>
        <taxon>Bacteria</taxon>
        <taxon>Bacillati</taxon>
        <taxon>Actinomycetota</taxon>
        <taxon>Actinomycetes</taxon>
        <taxon>Propionibacteriales</taxon>
        <taxon>Propionibacteriaceae</taxon>
        <taxon>Parenemella</taxon>
    </lineage>
</organism>
<evidence type="ECO:0000313" key="1">
    <source>
        <dbReference type="EMBL" id="OYN91302.1"/>
    </source>
</evidence>
<sequence length="85" mass="9745">MPDREPVAFVEEFGVDAGRIRHDSKITVYLSAEDLHVIEKTRADLCDRHGVRVDRGRLVRIAVAQAVADYRANGTESDLWRRLKR</sequence>
<accession>A0A255EPA5</accession>
<reference evidence="1 2" key="1">
    <citation type="submission" date="2017-07" db="EMBL/GenBank/DDBJ databases">
        <title>Draft whole genome sequences of clinical Proprionibacteriaceae strains.</title>
        <authorList>
            <person name="Bernier A.-M."/>
            <person name="Bernard K."/>
            <person name="Domingo M.-C."/>
        </authorList>
    </citation>
    <scope>NUCLEOTIDE SEQUENCE [LARGE SCALE GENOMIC DNA]</scope>
    <source>
        <strain evidence="1 2">NML 150081</strain>
    </source>
</reference>
<name>A0A255EPA5_9ACTN</name>
<gene>
    <name evidence="1" type="ORF">CGZ91_07625</name>
</gene>